<dbReference type="Gene3D" id="3.40.930.10">
    <property type="entry name" value="Mannitol-specific EII, Chain A"/>
    <property type="match status" value="1"/>
</dbReference>
<feature type="domain" description="PRD" evidence="8">
    <location>
        <begin position="292"/>
        <end position="400"/>
    </location>
</feature>
<dbReference type="InterPro" id="IPR016152">
    <property type="entry name" value="PTrfase/Anion_transptr"/>
</dbReference>
<keyword evidence="4" id="KW-0010">Activator</keyword>
<evidence type="ECO:0000256" key="3">
    <source>
        <dbReference type="ARBA" id="ARBA00023015"/>
    </source>
</evidence>
<dbReference type="SUPFAM" id="SSF63520">
    <property type="entry name" value="PTS-regulatory domain, PRD"/>
    <property type="match status" value="1"/>
</dbReference>
<dbReference type="InterPro" id="IPR002178">
    <property type="entry name" value="PTS_EIIA_type-2_dom"/>
</dbReference>
<keyword evidence="5" id="KW-0804">Transcription</keyword>
<dbReference type="InterPro" id="IPR036095">
    <property type="entry name" value="PTS_EIIB-like_sf"/>
</dbReference>
<dbReference type="Pfam" id="PF00359">
    <property type="entry name" value="PTS_EIIA_2"/>
    <property type="match status" value="1"/>
</dbReference>
<dbReference type="CDD" id="cd05568">
    <property type="entry name" value="PTS_IIB_bgl_like"/>
    <property type="match status" value="1"/>
</dbReference>
<comment type="caution">
    <text evidence="9">The sequence shown here is derived from an EMBL/GenBank/DDBJ whole genome shotgun (WGS) entry which is preliminary data.</text>
</comment>
<dbReference type="EMBL" id="QRST01000043">
    <property type="protein sequence ID" value="RGQ02328.1"/>
    <property type="molecule type" value="Genomic_DNA"/>
</dbReference>
<dbReference type="InterPro" id="IPR013011">
    <property type="entry name" value="PTS_EIIB_2"/>
</dbReference>
<keyword evidence="2" id="KW-0677">Repeat</keyword>
<dbReference type="Pfam" id="PF00874">
    <property type="entry name" value="PRD"/>
    <property type="match status" value="1"/>
</dbReference>
<organism evidence="9 10">
    <name type="scientific">Megamonas rupellensis</name>
    <dbReference type="NCBI Taxonomy" id="491921"/>
    <lineage>
        <taxon>Bacteria</taxon>
        <taxon>Bacillati</taxon>
        <taxon>Bacillota</taxon>
        <taxon>Negativicutes</taxon>
        <taxon>Selenomonadales</taxon>
        <taxon>Selenomonadaceae</taxon>
        <taxon>Megamonas</taxon>
    </lineage>
</organism>
<dbReference type="Pfam" id="PF05043">
    <property type="entry name" value="Mga"/>
    <property type="match status" value="1"/>
</dbReference>
<dbReference type="InterPro" id="IPR050661">
    <property type="entry name" value="BglG_antiterminators"/>
</dbReference>
<evidence type="ECO:0000313" key="10">
    <source>
        <dbReference type="Proteomes" id="UP000284662"/>
    </source>
</evidence>
<proteinExistence type="predicted"/>
<feature type="domain" description="PTS EIIB type-2" evidence="7">
    <location>
        <begin position="404"/>
        <end position="493"/>
    </location>
</feature>
<evidence type="ECO:0000256" key="1">
    <source>
        <dbReference type="ARBA" id="ARBA00022679"/>
    </source>
</evidence>
<evidence type="ECO:0000259" key="8">
    <source>
        <dbReference type="PROSITE" id="PS51372"/>
    </source>
</evidence>
<name>A0A411ZHL4_9FIRM</name>
<keyword evidence="3" id="KW-0805">Transcription regulation</keyword>
<dbReference type="SUPFAM" id="SSF55804">
    <property type="entry name" value="Phoshotransferase/anion transport protein"/>
    <property type="match status" value="1"/>
</dbReference>
<dbReference type="InterPro" id="IPR011608">
    <property type="entry name" value="PRD"/>
</dbReference>
<accession>A0A411ZHL4</accession>
<dbReference type="PANTHER" id="PTHR30185:SF12">
    <property type="entry name" value="TRANSCRIPTIONAL REGULATOR MANR"/>
    <property type="match status" value="1"/>
</dbReference>
<dbReference type="AlphaFoldDB" id="A0A411ZHL4"/>
<evidence type="ECO:0000259" key="7">
    <source>
        <dbReference type="PROSITE" id="PS51099"/>
    </source>
</evidence>
<dbReference type="GO" id="GO:0008982">
    <property type="term" value="F:protein-N(PI)-phosphohistidine-sugar phosphotransferase activity"/>
    <property type="evidence" value="ECO:0007669"/>
    <property type="project" value="InterPro"/>
</dbReference>
<evidence type="ECO:0000256" key="2">
    <source>
        <dbReference type="ARBA" id="ARBA00022737"/>
    </source>
</evidence>
<dbReference type="PANTHER" id="PTHR30185">
    <property type="entry name" value="CRYPTIC BETA-GLUCOSIDE BGL OPERON ANTITERMINATOR"/>
    <property type="match status" value="1"/>
</dbReference>
<keyword evidence="1" id="KW-0808">Transferase</keyword>
<dbReference type="PROSITE" id="PS51099">
    <property type="entry name" value="PTS_EIIB_TYPE_2"/>
    <property type="match status" value="1"/>
</dbReference>
<dbReference type="InterPro" id="IPR036634">
    <property type="entry name" value="PRD_sf"/>
</dbReference>
<dbReference type="Gene3D" id="1.10.1790.10">
    <property type="entry name" value="PRD domain"/>
    <property type="match status" value="1"/>
</dbReference>
<dbReference type="PROSITE" id="PS51094">
    <property type="entry name" value="PTS_EIIA_TYPE_2"/>
    <property type="match status" value="1"/>
</dbReference>
<dbReference type="Proteomes" id="UP000284662">
    <property type="component" value="Unassembled WGS sequence"/>
</dbReference>
<sequence length="637" mass="74014">MIMKLTIRQFKLLQYINDFPDMTLDDYSRALEISIPTLKSDIKNMEDLLKKYKIILQVLGKNNLQICGKENLTHLLIDSKNRIEFSLDEQILLLLILSDDFIVLQDIADKLFVSKSKIEKLMPDLLKTYSNDLQSLRHYGIRCISPEAEKRALFAKLLSAYFKGIDLCREVEDFNTKHFPILDYISKDSVLIANNVIKIIQDNKDFSFTDESACQLFLCFLLMIDNYKKHKDKTVSSIFTNIIKELPNATIYLKVARDIATLLNLDKNYNEICYICYMLMSLRKQNVFDVDAIVNQMQDIIYKILENIEYRLSIDLSQDMELVKNLSLHIYATVLRKDMLKPANLDCQWNELGYQYPVSFEMAVIASSIIKEYYQYDVSRNEMIYLTLHFQVAIERLKTEEQKIRAIVICHYGMAAATLISTKINSLFGVIKIIGCYSMHDFLNLNKHDYDLILSTEKIEHSKIPVIYVSPAVRENELEQILKYINNKNVSNTLRLIIMESMVLNYKKAKNIDEILSSGIKALIDAKLVEPEYLNSVLEREKISPTDIGCFAVPHGNPNFVNKTKLLIICVDEGVQWNKSIVKYIFLFAVSKEDFNKNFTPLTIFYKKLMKLNLNLEKIDNTNDMIFKNNLLELLNI</sequence>
<dbReference type="SUPFAM" id="SSF52794">
    <property type="entry name" value="PTS system IIB component-like"/>
    <property type="match status" value="1"/>
</dbReference>
<dbReference type="InterPro" id="IPR007737">
    <property type="entry name" value="Mga_HTH"/>
</dbReference>
<dbReference type="GO" id="GO:0006355">
    <property type="term" value="P:regulation of DNA-templated transcription"/>
    <property type="evidence" value="ECO:0007669"/>
    <property type="project" value="InterPro"/>
</dbReference>
<gene>
    <name evidence="9" type="ORF">DWZ11_11505</name>
</gene>
<evidence type="ECO:0000256" key="4">
    <source>
        <dbReference type="ARBA" id="ARBA00023159"/>
    </source>
</evidence>
<reference evidence="9 10" key="1">
    <citation type="submission" date="2018-08" db="EMBL/GenBank/DDBJ databases">
        <title>A genome reference for cultivated species of the human gut microbiota.</title>
        <authorList>
            <person name="Zou Y."/>
            <person name="Xue W."/>
            <person name="Luo G."/>
        </authorList>
    </citation>
    <scope>NUCLEOTIDE SEQUENCE [LARGE SCALE GENOMIC DNA]</scope>
    <source>
        <strain evidence="9 10">AF29-2</strain>
    </source>
</reference>
<dbReference type="Gene3D" id="3.40.50.2300">
    <property type="match status" value="1"/>
</dbReference>
<dbReference type="GO" id="GO:0009401">
    <property type="term" value="P:phosphoenolpyruvate-dependent sugar phosphotransferase system"/>
    <property type="evidence" value="ECO:0007669"/>
    <property type="project" value="InterPro"/>
</dbReference>
<protein>
    <submittedName>
        <fullName evidence="9">PRD domain-containing protein</fullName>
    </submittedName>
</protein>
<evidence type="ECO:0000256" key="5">
    <source>
        <dbReference type="ARBA" id="ARBA00023163"/>
    </source>
</evidence>
<dbReference type="PROSITE" id="PS51372">
    <property type="entry name" value="PRD_2"/>
    <property type="match status" value="1"/>
</dbReference>
<feature type="domain" description="PTS EIIA type-2" evidence="6">
    <location>
        <begin position="495"/>
        <end position="637"/>
    </location>
</feature>
<evidence type="ECO:0000259" key="6">
    <source>
        <dbReference type="PROSITE" id="PS51094"/>
    </source>
</evidence>
<evidence type="ECO:0000313" key="9">
    <source>
        <dbReference type="EMBL" id="RGQ02328.1"/>
    </source>
</evidence>